<keyword evidence="6" id="KW-0963">Cytoplasm</keyword>
<dbReference type="GO" id="GO:0006281">
    <property type="term" value="P:DNA repair"/>
    <property type="evidence" value="ECO:0000318"/>
    <property type="project" value="GO_Central"/>
</dbReference>
<dbReference type="GO" id="GO:0003676">
    <property type="term" value="F:nucleic acid binding"/>
    <property type="evidence" value="ECO:0007669"/>
    <property type="project" value="InterPro"/>
</dbReference>
<dbReference type="GO" id="GO:0016567">
    <property type="term" value="P:protein ubiquitination"/>
    <property type="evidence" value="ECO:0007669"/>
    <property type="project" value="UniProtKB-UniPathway"/>
</dbReference>
<dbReference type="PRINTS" id="PR00081">
    <property type="entry name" value="GDHRDH"/>
</dbReference>
<feature type="domain" description="RSE1/DDB1/CPSF1 second beta-propeller" evidence="9">
    <location>
        <begin position="396"/>
        <end position="703"/>
    </location>
</feature>
<dbReference type="InterPro" id="IPR050358">
    <property type="entry name" value="RSE1/DDB1/CFT1"/>
</dbReference>
<dbReference type="FunFam" id="2.130.10.10:FF:000070">
    <property type="entry name" value="DNA damage-binding protein 1"/>
    <property type="match status" value="1"/>
</dbReference>
<dbReference type="InterPro" id="IPR058543">
    <property type="entry name" value="Beta-prop_RSE1/DDB1/CPSF1_2nd"/>
</dbReference>
<dbReference type="InterPro" id="IPR036322">
    <property type="entry name" value="WD40_repeat_dom_sf"/>
</dbReference>
<evidence type="ECO:0000256" key="1">
    <source>
        <dbReference type="ARBA" id="ARBA00004123"/>
    </source>
</evidence>
<feature type="domain" description="RSE1/DDB1/CPSF1 C-terminal" evidence="7">
    <location>
        <begin position="770"/>
        <end position="1099"/>
    </location>
</feature>
<comment type="similarity">
    <text evidence="2 6">Belongs to the DDB1 family.</text>
</comment>
<dbReference type="FunFam" id="3.40.50.720:FF:000084">
    <property type="entry name" value="Short-chain dehydrogenase reductase"/>
    <property type="match status" value="1"/>
</dbReference>
<dbReference type="Gene3D" id="3.40.50.720">
    <property type="entry name" value="NAD(P)-binding Rossmann-like Domain"/>
    <property type="match status" value="1"/>
</dbReference>
<dbReference type="Proteomes" id="UP000005239">
    <property type="component" value="Unassembled WGS sequence"/>
</dbReference>
<dbReference type="InterPro" id="IPR002347">
    <property type="entry name" value="SDR_fam"/>
</dbReference>
<dbReference type="Gene3D" id="1.10.150.910">
    <property type="match status" value="1"/>
</dbReference>
<evidence type="ECO:0000256" key="4">
    <source>
        <dbReference type="ARBA" id="ARBA00023242"/>
    </source>
</evidence>
<evidence type="ECO:0000256" key="5">
    <source>
        <dbReference type="ARBA" id="ARBA00031668"/>
    </source>
</evidence>
<evidence type="ECO:0000256" key="2">
    <source>
        <dbReference type="ARBA" id="ARBA00007453"/>
    </source>
</evidence>
<evidence type="ECO:0000313" key="10">
    <source>
        <dbReference type="EnsemblMetazoa" id="PPA08903.1"/>
    </source>
</evidence>
<dbReference type="Gene3D" id="2.130.10.10">
    <property type="entry name" value="YVTN repeat-like/Quinoprotein amine dehydrogenase"/>
    <property type="match status" value="3"/>
</dbReference>
<evidence type="ECO:0000256" key="3">
    <source>
        <dbReference type="ARBA" id="ARBA00014577"/>
    </source>
</evidence>
<dbReference type="EnsemblMetazoa" id="PPA08903.1">
    <property type="protein sequence ID" value="PPA08903.1"/>
    <property type="gene ID" value="WBGene00098457"/>
</dbReference>
<reference evidence="11" key="1">
    <citation type="journal article" date="2008" name="Nat. Genet.">
        <title>The Pristionchus pacificus genome provides a unique perspective on nematode lifestyle and parasitism.</title>
        <authorList>
            <person name="Dieterich C."/>
            <person name="Clifton S.W."/>
            <person name="Schuster L.N."/>
            <person name="Chinwalla A."/>
            <person name="Delehaunty K."/>
            <person name="Dinkelacker I."/>
            <person name="Fulton L."/>
            <person name="Fulton R."/>
            <person name="Godfrey J."/>
            <person name="Minx P."/>
            <person name="Mitreva M."/>
            <person name="Roeseler W."/>
            <person name="Tian H."/>
            <person name="Witte H."/>
            <person name="Yang S.P."/>
            <person name="Wilson R.K."/>
            <person name="Sommer R.J."/>
        </authorList>
    </citation>
    <scope>NUCLEOTIDE SEQUENCE [LARGE SCALE GENOMIC DNA]</scope>
    <source>
        <strain evidence="11">PS312</strain>
    </source>
</reference>
<dbReference type="InterPro" id="IPR036291">
    <property type="entry name" value="NAD(P)-bd_dom_sf"/>
</dbReference>
<evidence type="ECO:0000259" key="8">
    <source>
        <dbReference type="Pfam" id="PF10433"/>
    </source>
</evidence>
<dbReference type="GO" id="GO:0005737">
    <property type="term" value="C:cytoplasm"/>
    <property type="evidence" value="ECO:0007669"/>
    <property type="project" value="UniProtKB-SubCell"/>
</dbReference>
<comment type="function">
    <text evidence="6">Plays a role in DNA repair. May be a component of an E3 ubiquitin-protein ligase which promotes histone ubiquitination in response to UV irradiation. Histone ubiquitination may be important for subsequent DNA repair.</text>
</comment>
<feature type="domain" description="RSE1/DDB1/CPSF1 first beta-propeller" evidence="8">
    <location>
        <begin position="21"/>
        <end position="342"/>
    </location>
</feature>
<dbReference type="InterPro" id="IPR004871">
    <property type="entry name" value="RSE1/DDB1/CPSF1_C"/>
</dbReference>
<comment type="pathway">
    <text evidence="6">Protein modification; protein ubiquitination.</text>
</comment>
<dbReference type="SUPFAM" id="SSF50978">
    <property type="entry name" value="WD40 repeat-like"/>
    <property type="match status" value="2"/>
</dbReference>
<organism evidence="10 11">
    <name type="scientific">Pristionchus pacificus</name>
    <name type="common">Parasitic nematode worm</name>
    <dbReference type="NCBI Taxonomy" id="54126"/>
    <lineage>
        <taxon>Eukaryota</taxon>
        <taxon>Metazoa</taxon>
        <taxon>Ecdysozoa</taxon>
        <taxon>Nematoda</taxon>
        <taxon>Chromadorea</taxon>
        <taxon>Rhabditida</taxon>
        <taxon>Rhabditina</taxon>
        <taxon>Diplogasteromorpha</taxon>
        <taxon>Diplogasteroidea</taxon>
        <taxon>Neodiplogasteridae</taxon>
        <taxon>Pristionchus</taxon>
    </lineage>
</organism>
<comment type="subcellular location">
    <subcellularLocation>
        <location evidence="6">Cytoplasm</location>
    </subcellularLocation>
    <subcellularLocation>
        <location evidence="1 6">Nucleus</location>
    </subcellularLocation>
</comment>
<proteinExistence type="inferred from homology"/>
<dbReference type="InterPro" id="IPR015943">
    <property type="entry name" value="WD40/YVTN_repeat-like_dom_sf"/>
</dbReference>
<dbReference type="InterPro" id="IPR018846">
    <property type="entry name" value="Beta-prop_RSE1/DDB1/CPSF1_1st"/>
</dbReference>
<evidence type="ECO:0000313" key="11">
    <source>
        <dbReference type="Proteomes" id="UP000005239"/>
    </source>
</evidence>
<dbReference type="NCBIfam" id="NF005559">
    <property type="entry name" value="PRK07231.1"/>
    <property type="match status" value="1"/>
</dbReference>
<dbReference type="Pfam" id="PF10433">
    <property type="entry name" value="Beta-prop_RSE1_1st"/>
    <property type="match status" value="1"/>
</dbReference>
<dbReference type="PANTHER" id="PTHR10644">
    <property type="entry name" value="DNA REPAIR/RNA PROCESSING CPSF FAMILY"/>
    <property type="match status" value="1"/>
</dbReference>
<evidence type="ECO:0000259" key="7">
    <source>
        <dbReference type="Pfam" id="PF03178"/>
    </source>
</evidence>
<accession>A0A2A6CAZ0</accession>
<dbReference type="GO" id="GO:0035861">
    <property type="term" value="C:site of double-strand break"/>
    <property type="evidence" value="ECO:0000318"/>
    <property type="project" value="GO_Central"/>
</dbReference>
<keyword evidence="11" id="KW-1185">Reference proteome</keyword>
<dbReference type="SUPFAM" id="SSF51735">
    <property type="entry name" value="NAD(P)-binding Rossmann-fold domains"/>
    <property type="match status" value="1"/>
</dbReference>
<evidence type="ECO:0000259" key="9">
    <source>
        <dbReference type="Pfam" id="PF23726"/>
    </source>
</evidence>
<evidence type="ECO:0000256" key="6">
    <source>
        <dbReference type="RuleBase" id="RU368023"/>
    </source>
</evidence>
<sequence>MRVSQMSMGYVVSAKKATSVLFSASGSITGPNELNLILAKTNRLEIYAVTTDGLRNVVEVPIFGRIATMNVFRWKNETIDSIVIVTVKQEMAIMCWDMETGKMKNRAFGNISEKVGRPSETGTITTLHINGMIVVRAYDHAIKVIQWDESSSELRAFLVRVEDMPIFDIAFLHPTANDDSLRLAYIYEDSRGRHLKTTTLSVEDRELKNAHITNNIESEATFIIPIPAPYGGCVVLGRETVIYTRHDNKYVSVAPPHMDHSHFTAFAPIDKSFSRVLITDDSGNLFLLVLDLNVDHGLVKDMRLEFLGETSIATSVTYLDNSVVYVGSRFGDSQLIRLSPQHNELGTYINLLDSYPNIGPIRDMVVMESDGLSHIVTCSGGYKDGSLRIIRNGIGIEECAHVDLQGVKALFSLSVNSSPLDDYLVISLAHETHILEICGEELEDTTIEGLETEEATLFCGTIEKGLILQVTPKSIRLSDTISPPLLWTPPSNLPPIGLASVNVKTKQMVVATGAHLFYFEIKQKQIVLIKQTEMEEEISALNISPVVSSGKSTAVAVALWKEMSVVILSLPDLSPSSREILSGDVVIRSIEMVRMDENVYVLCAMGDGTLFYILINPHTLCLGERKKATLGTQPTSLHPFISNGVTNIFACSDRPAVIYSSAGKIVFSNVNLKLVNQVCTLNSETFRDCLVLSDGETLIIGRIDDIQKLHMRCVPLGESPARIAHQPQTGTIAIITHRDDTCNRVSCSRLAATTSTSKPSTSKDEDGEIFSVIVMDANTFEILHAHEFKTTEQALSITSTLLGEDPTPYYVVGSCYVHPEEPEPKLGRLLVFECLRNDQRTALRLVHEKEIKGAPNSLSTLSGKLVACVNSSVRLFEWSMERELKLECSHFNYVNAVTLKTKGDLILVGDLMRSLCLVSYKSMESSIEETARNCSPKWITACEIIHADSFLGAEATYSLFNVEKDTTTVGGEDKQRLISSPFHSTTQLIVLSLQENGSFYLGELVNVFRRGQLVSACVESVTIPISHSIIYGTVEGSIGIVLQLDKPFFQFFNAVEKAVASRVYNCLHNEHKDYRSVSNEKTTVPKMGFIDGDLVESVLDLPRSEALEILQGIQVPGETECKNPEEVLKLIEEMMAAAVATKFLTDRVAIVTASTKGIGFAVAKRLGLDGASVVVSSRKSKNVDEAVKALRMEGIEAAGLPCHVGIADDRKKLIDFTIERYGKLNILVSNAAVNPHYGDILSISDSQWDKMLQLNVRSALQLTQEAVPHLESSGTGAVVFVSSVAAYAPIQGLGAYSVMKAALLGINKALSQSLAHRGIRVNAIAPGIIQTDFSRALYQTEEARERALQSIPLNRLGQADECADVVSFLVSDEASYMTGETVSVNGGMQTRL</sequence>
<dbReference type="InterPro" id="IPR011047">
    <property type="entry name" value="Quinoprotein_ADH-like_sf"/>
</dbReference>
<dbReference type="Pfam" id="PF03178">
    <property type="entry name" value="CPSF_A"/>
    <property type="match status" value="1"/>
</dbReference>
<keyword evidence="4 6" id="KW-0539">Nucleus</keyword>
<dbReference type="PRINTS" id="PR00080">
    <property type="entry name" value="SDRFAMILY"/>
</dbReference>
<name>A0A2A6CAZ0_PRIPA</name>
<gene>
    <name evidence="10" type="primary">WBGene00098457</name>
</gene>
<dbReference type="Pfam" id="PF13561">
    <property type="entry name" value="adh_short_C2"/>
    <property type="match status" value="1"/>
</dbReference>
<dbReference type="GO" id="GO:0005634">
    <property type="term" value="C:nucleus"/>
    <property type="evidence" value="ECO:0000318"/>
    <property type="project" value="GO_Central"/>
</dbReference>
<dbReference type="GO" id="GO:0043161">
    <property type="term" value="P:proteasome-mediated ubiquitin-dependent protein catabolic process"/>
    <property type="evidence" value="ECO:0000318"/>
    <property type="project" value="GO_Central"/>
</dbReference>
<reference evidence="10" key="2">
    <citation type="submission" date="2022-06" db="UniProtKB">
        <authorList>
            <consortium name="EnsemblMetazoa"/>
        </authorList>
    </citation>
    <scope>IDENTIFICATION</scope>
    <source>
        <strain evidence="10">PS312</strain>
    </source>
</reference>
<accession>A0A8R1U8J2</accession>
<protein>
    <recommendedName>
        <fullName evidence="3 6">DNA damage-binding protein 1</fullName>
    </recommendedName>
    <alternativeName>
        <fullName evidence="5 6">Damage-specific DNA-binding protein 1</fullName>
    </alternativeName>
</protein>
<dbReference type="SUPFAM" id="SSF50998">
    <property type="entry name" value="Quinoprotein alcohol dehydrogenase-like"/>
    <property type="match status" value="1"/>
</dbReference>
<dbReference type="Pfam" id="PF23726">
    <property type="entry name" value="Beta-prop_RSE1_2nd"/>
    <property type="match status" value="1"/>
</dbReference>